<dbReference type="EMBL" id="PDNA01000089">
    <property type="protein sequence ID" value="PGH14835.1"/>
    <property type="molecule type" value="Genomic_DNA"/>
</dbReference>
<organism evidence="2 3">
    <name type="scientific">Polytolypa hystricis (strain UAMH7299)</name>
    <dbReference type="NCBI Taxonomy" id="1447883"/>
    <lineage>
        <taxon>Eukaryota</taxon>
        <taxon>Fungi</taxon>
        <taxon>Dikarya</taxon>
        <taxon>Ascomycota</taxon>
        <taxon>Pezizomycotina</taxon>
        <taxon>Eurotiomycetes</taxon>
        <taxon>Eurotiomycetidae</taxon>
        <taxon>Onygenales</taxon>
        <taxon>Onygenales incertae sedis</taxon>
        <taxon>Polytolypa</taxon>
    </lineage>
</organism>
<feature type="compositionally biased region" description="Gly residues" evidence="1">
    <location>
        <begin position="87"/>
        <end position="96"/>
    </location>
</feature>
<sequence>MEGRHIPLFARSLLDLRSLWSKLDLPGDCPYNPSEEELSLHARQYVDFETMQELKMWLKASMQTTSGRAAYNERMATAKESSQAAAGGTGRRGYDG</sequence>
<keyword evidence="3" id="KW-1185">Reference proteome</keyword>
<dbReference type="STRING" id="1447883.A0A2B7Y0W5"/>
<feature type="region of interest" description="Disordered" evidence="1">
    <location>
        <begin position="75"/>
        <end position="96"/>
    </location>
</feature>
<name>A0A2B7Y0W5_POLH7</name>
<evidence type="ECO:0000313" key="3">
    <source>
        <dbReference type="Proteomes" id="UP000224634"/>
    </source>
</evidence>
<protein>
    <submittedName>
        <fullName evidence="2">Uncharacterized protein</fullName>
    </submittedName>
</protein>
<dbReference type="AlphaFoldDB" id="A0A2B7Y0W5"/>
<proteinExistence type="predicted"/>
<comment type="caution">
    <text evidence="2">The sequence shown here is derived from an EMBL/GenBank/DDBJ whole genome shotgun (WGS) entry which is preliminary data.</text>
</comment>
<accession>A0A2B7Y0W5</accession>
<evidence type="ECO:0000256" key="1">
    <source>
        <dbReference type="SAM" id="MobiDB-lite"/>
    </source>
</evidence>
<reference evidence="2 3" key="1">
    <citation type="submission" date="2017-10" db="EMBL/GenBank/DDBJ databases">
        <title>Comparative genomics in systemic dimorphic fungi from Ajellomycetaceae.</title>
        <authorList>
            <person name="Munoz J.F."/>
            <person name="Mcewen J.G."/>
            <person name="Clay O.K."/>
            <person name="Cuomo C.A."/>
        </authorList>
    </citation>
    <scope>NUCLEOTIDE SEQUENCE [LARGE SCALE GENOMIC DNA]</scope>
    <source>
        <strain evidence="2 3">UAMH7299</strain>
    </source>
</reference>
<dbReference type="OrthoDB" id="2831558at2759"/>
<gene>
    <name evidence="2" type="ORF">AJ80_05761</name>
</gene>
<dbReference type="Proteomes" id="UP000224634">
    <property type="component" value="Unassembled WGS sequence"/>
</dbReference>
<evidence type="ECO:0000313" key="2">
    <source>
        <dbReference type="EMBL" id="PGH14835.1"/>
    </source>
</evidence>